<keyword evidence="2" id="KW-0479">Metal-binding</keyword>
<dbReference type="GO" id="GO:0006508">
    <property type="term" value="P:proteolysis"/>
    <property type="evidence" value="ECO:0007669"/>
    <property type="project" value="UniProtKB-KW"/>
</dbReference>
<dbReference type="EMBL" id="CP063311">
    <property type="protein sequence ID" value="QOV24454.1"/>
    <property type="molecule type" value="Genomic_DNA"/>
</dbReference>
<keyword evidence="3" id="KW-0378">Hydrolase</keyword>
<evidence type="ECO:0000256" key="2">
    <source>
        <dbReference type="ARBA" id="ARBA00022723"/>
    </source>
</evidence>
<keyword evidence="5" id="KW-0482">Metalloprotease</keyword>
<evidence type="ECO:0000313" key="8">
    <source>
        <dbReference type="Proteomes" id="UP000593846"/>
    </source>
</evidence>
<dbReference type="InterPro" id="IPR028090">
    <property type="entry name" value="JAB_dom_prok"/>
</dbReference>
<dbReference type="Proteomes" id="UP000593846">
    <property type="component" value="Chromosome"/>
</dbReference>
<protein>
    <submittedName>
        <fullName evidence="7">M67 family metallopeptidase</fullName>
    </submittedName>
</protein>
<dbReference type="CDD" id="cd08070">
    <property type="entry name" value="MPN_like"/>
    <property type="match status" value="1"/>
</dbReference>
<evidence type="ECO:0000256" key="4">
    <source>
        <dbReference type="ARBA" id="ARBA00022833"/>
    </source>
</evidence>
<dbReference type="GO" id="GO:0008235">
    <property type="term" value="F:metalloexopeptidase activity"/>
    <property type="evidence" value="ECO:0007669"/>
    <property type="project" value="TreeGrafter"/>
</dbReference>
<dbReference type="KEGG" id="aee:IM676_09630"/>
<sequence>MNSRVLQLLAHHQEMICHHGESTYPEECCGLILGRLGREGKTVIEIIPTENAWNSQGHDLTGEQIVESTRRRYAIDPQVMLQAQKTARDRGLNIIGIYHSHPDHPAIPSECDRLYAWAEYSYIIVSVNNGKAGTVKSWSLDEHDQFQPESIKKII</sequence>
<proteinExistence type="predicted"/>
<keyword evidence="4" id="KW-0862">Zinc</keyword>
<evidence type="ECO:0000313" key="7">
    <source>
        <dbReference type="EMBL" id="QOV24454.1"/>
    </source>
</evidence>
<evidence type="ECO:0000256" key="1">
    <source>
        <dbReference type="ARBA" id="ARBA00022670"/>
    </source>
</evidence>
<dbReference type="GO" id="GO:0008270">
    <property type="term" value="F:zinc ion binding"/>
    <property type="evidence" value="ECO:0007669"/>
    <property type="project" value="TreeGrafter"/>
</dbReference>
<dbReference type="SUPFAM" id="SSF102712">
    <property type="entry name" value="JAB1/MPN domain"/>
    <property type="match status" value="1"/>
</dbReference>
<accession>A0A7S6RGI9</accession>
<dbReference type="PANTHER" id="PTHR34858">
    <property type="entry name" value="CYSO-CYSTEINE PEPTIDASE"/>
    <property type="match status" value="1"/>
</dbReference>
<evidence type="ECO:0000259" key="6">
    <source>
        <dbReference type="PROSITE" id="PS50249"/>
    </source>
</evidence>
<evidence type="ECO:0000256" key="3">
    <source>
        <dbReference type="ARBA" id="ARBA00022801"/>
    </source>
</evidence>
<dbReference type="InterPro" id="IPR051929">
    <property type="entry name" value="VirAsm_ModProt"/>
</dbReference>
<dbReference type="InterPro" id="IPR037518">
    <property type="entry name" value="MPN"/>
</dbReference>
<dbReference type="Gene3D" id="3.40.140.10">
    <property type="entry name" value="Cytidine Deaminase, domain 2"/>
    <property type="match status" value="1"/>
</dbReference>
<feature type="domain" description="MPN" evidence="6">
    <location>
        <begin position="1"/>
        <end position="146"/>
    </location>
</feature>
<gene>
    <name evidence="7" type="ORF">IM676_09630</name>
</gene>
<dbReference type="RefSeq" id="WP_200989974.1">
    <property type="nucleotide sequence ID" value="NZ_CP063311.1"/>
</dbReference>
<keyword evidence="8" id="KW-1185">Reference proteome</keyword>
<dbReference type="Pfam" id="PF14464">
    <property type="entry name" value="Prok-JAB"/>
    <property type="match status" value="1"/>
</dbReference>
<name>A0A7S6RGI9_9CYAN</name>
<dbReference type="SMART" id="SM00232">
    <property type="entry name" value="JAB_MPN"/>
    <property type="match status" value="1"/>
</dbReference>
<dbReference type="PANTHER" id="PTHR34858:SF1">
    <property type="entry name" value="CYSO-CYSTEINE PEPTIDASE"/>
    <property type="match status" value="1"/>
</dbReference>
<organism evidence="7 8">
    <name type="scientific">Anabaenopsis elenkinii CCIBt3563</name>
    <dbReference type="NCBI Taxonomy" id="2779889"/>
    <lineage>
        <taxon>Bacteria</taxon>
        <taxon>Bacillati</taxon>
        <taxon>Cyanobacteriota</taxon>
        <taxon>Cyanophyceae</taxon>
        <taxon>Nostocales</taxon>
        <taxon>Nodulariaceae</taxon>
        <taxon>Anabaenopsis</taxon>
    </lineage>
</organism>
<reference evidence="8" key="1">
    <citation type="submission" date="2020-10" db="EMBL/GenBank/DDBJ databases">
        <title>Genome-based taxonomic classification of the species Anabaenopsis elenkinii.</title>
        <authorList>
            <person name="Delbaje E."/>
            <person name="Andreote A.P.D."/>
            <person name="Pellegrinetti T.A."/>
            <person name="Cruz R.B."/>
            <person name="Branco L.H.Z."/>
            <person name="Fiore M.F."/>
        </authorList>
    </citation>
    <scope>NUCLEOTIDE SEQUENCE [LARGE SCALE GENOMIC DNA]</scope>
    <source>
        <strain evidence="8">CCIBt3563</strain>
    </source>
</reference>
<dbReference type="AlphaFoldDB" id="A0A7S6RGI9"/>
<dbReference type="InterPro" id="IPR000555">
    <property type="entry name" value="JAMM/MPN+_dom"/>
</dbReference>
<keyword evidence="1" id="KW-0645">Protease</keyword>
<evidence type="ECO:0000256" key="5">
    <source>
        <dbReference type="ARBA" id="ARBA00023049"/>
    </source>
</evidence>
<dbReference type="FunFam" id="3.40.140.10:FF:000085">
    <property type="entry name" value="Mov34/MPN/PAD-1 family protein"/>
    <property type="match status" value="1"/>
</dbReference>
<dbReference type="PROSITE" id="PS50249">
    <property type="entry name" value="MPN"/>
    <property type="match status" value="1"/>
</dbReference>